<dbReference type="AlphaFoldDB" id="J1HGF8"/>
<comment type="caution">
    <text evidence="2">The sequence shown here is derived from an EMBL/GenBank/DDBJ whole genome shotgun (WGS) entry which is preliminary data.</text>
</comment>
<sequence>MTDPVVREIRDLVNRALLPLKAVDEGLYTCAVGYVVEGTNPEVLRAVASFGDDPDKCLLPASPGASSPLFELEEERSARLQAVGITWTIEKYAGRSIVVLRDSLYRSNAVGSAQWVRLGRLLDAVLQTGASRGAPVPDSSDNSDEVPGWFGALLTDVVWTIERERLVLLAERLVEERPAWDARRLVSLLEGEGVEGADIPSILFLASYSDVTDRSSWVKHAAPADLPGVTEYLTRNASALPGSLMQALSLDEQRNVLRHMAASAPWAAAGAHLIAVLSVGTSKQLRRKAIDMLGDLEPAVRAEGLAPVLAKAPAYRSSELVEFLTSASGGDDLLVQAAAVNRKLADLITRTRARHHAISPGAEEPIELPPFPPLEMGPSAAPIKAELRPVLERMANRADGRRYSWIHGQMRELLEVMDDLLDALVSVADGKSDRPPVLLNLFNTFWFVQHAPSLTLAHALRLHAVEKRAWCWRTLEHYAGSRTDPRAIEDLMARLGLAADAAERLGGFHGYIFNAVDPEVSWPWYAEHLEVLRKSLTDTETAPRALEIIEAFPRIPAELLPVIAEIAVGSSKVNRPLAQAALRSHPRVRELAEQGLAARTVEGRVSAAAWVGSLGRAASVPAVRTALAKEKKEVVRAALLSALGSCGGDARELLSPEVLGAEAVKGLTGGIPASLTWFDMEALPAATWADGSRVDPRIIQWWVVLAEKLKNPSGRGLIDLYLSLLEPADAAALAAHVTRSWMVKDTHLPSAAHRRTYTSSAMADKGLLAFAVRMEGGELAGLVRSYMRDNPSRRAQFEALVHALHANSSPEALQVLLSIARRHKMSSVQRTAEALAQEVAEERGWSAEELADRTIPTAGFSDDGLLHVSYGPREFMGRLTPDFRIELADSAGKTLKSLPAARSGEDGDAVKAAKKQLTAARKEARAVLTLQSGRLYEAMCAGRTWPVPEWRRHLVSHPLVGRLVTRLVWLMIPADGGEQVAFRPTEDGALIGIDDAELDLSDDAAVALAHRTAVSADQAAAWQAHMADYEVTPLFDQLSATLPNTARGQKVLTDLQGHVTDTLTLRGAATTRGYRRGAVMDGGTFDTYIKDFASANVTAVLSFTGSWVPEGNMACAIIGLSFACQGQEIELAAVPSVLLAECYADYKAMAALGPFDPQWQKNASPW</sequence>
<dbReference type="OrthoDB" id="9763697at2"/>
<reference evidence="2 3" key="1">
    <citation type="submission" date="2012-05" db="EMBL/GenBank/DDBJ databases">
        <authorList>
            <person name="Harkins D.M."/>
            <person name="Madupu R."/>
            <person name="Durkin A.S."/>
            <person name="Torralba M."/>
            <person name="Methe B."/>
            <person name="Sutton G.G."/>
            <person name="Nelson K.E."/>
        </authorList>
    </citation>
    <scope>NUCLEOTIDE SEQUENCE [LARGE SCALE GENOMIC DNA]</scope>
    <source>
        <strain evidence="2 3">F0489</strain>
    </source>
</reference>
<dbReference type="Proteomes" id="UP000002941">
    <property type="component" value="Unassembled WGS sequence"/>
</dbReference>
<protein>
    <submittedName>
        <fullName evidence="2">PF13569 domain protein</fullName>
    </submittedName>
</protein>
<dbReference type="InterPro" id="IPR025406">
    <property type="entry name" value="DUF4132"/>
</dbReference>
<gene>
    <name evidence="2" type="ORF">HMPREF1318_1434</name>
</gene>
<dbReference type="PATRIC" id="fig|1125718.3.peg.1342"/>
<evidence type="ECO:0000259" key="1">
    <source>
        <dbReference type="Pfam" id="PF13569"/>
    </source>
</evidence>
<dbReference type="EMBL" id="AKFT01000104">
    <property type="protein sequence ID" value="EJF44895.1"/>
    <property type="molecule type" value="Genomic_DNA"/>
</dbReference>
<organism evidence="2 3">
    <name type="scientific">Actinomyces massiliensis F0489</name>
    <dbReference type="NCBI Taxonomy" id="1125718"/>
    <lineage>
        <taxon>Bacteria</taxon>
        <taxon>Bacillati</taxon>
        <taxon>Actinomycetota</taxon>
        <taxon>Actinomycetes</taxon>
        <taxon>Actinomycetales</taxon>
        <taxon>Actinomycetaceae</taxon>
        <taxon>Actinomyces</taxon>
    </lineage>
</organism>
<proteinExistence type="predicted"/>
<name>J1HGF8_9ACTO</name>
<keyword evidence="3" id="KW-1185">Reference proteome</keyword>
<feature type="domain" description="DUF4132" evidence="1">
    <location>
        <begin position="892"/>
        <end position="1074"/>
    </location>
</feature>
<dbReference type="RefSeq" id="WP_008731365.1">
    <property type="nucleotide sequence ID" value="NZ_AKFT01000104.1"/>
</dbReference>
<accession>J1HGF8</accession>
<dbReference type="Pfam" id="PF13569">
    <property type="entry name" value="DUF4132"/>
    <property type="match status" value="1"/>
</dbReference>
<evidence type="ECO:0000313" key="3">
    <source>
        <dbReference type="Proteomes" id="UP000002941"/>
    </source>
</evidence>
<evidence type="ECO:0000313" key="2">
    <source>
        <dbReference type="EMBL" id="EJF44895.1"/>
    </source>
</evidence>
<dbReference type="eggNOG" id="COG1413">
    <property type="taxonomic scope" value="Bacteria"/>
</dbReference>